<dbReference type="Proteomes" id="UP000190857">
    <property type="component" value="Unassembled WGS sequence"/>
</dbReference>
<dbReference type="EMBL" id="FUZP01000001">
    <property type="protein sequence ID" value="SKC42868.1"/>
    <property type="molecule type" value="Genomic_DNA"/>
</dbReference>
<feature type="region of interest" description="Disordered" evidence="12">
    <location>
        <begin position="83"/>
        <end position="112"/>
    </location>
</feature>
<evidence type="ECO:0000256" key="5">
    <source>
        <dbReference type="ARBA" id="ARBA00022989"/>
    </source>
</evidence>
<evidence type="ECO:0000256" key="6">
    <source>
        <dbReference type="ARBA" id="ARBA00023015"/>
    </source>
</evidence>
<evidence type="ECO:0000256" key="4">
    <source>
        <dbReference type="ARBA" id="ARBA00022692"/>
    </source>
</evidence>
<evidence type="ECO:0000256" key="13">
    <source>
        <dbReference type="SAM" id="Phobius"/>
    </source>
</evidence>
<feature type="transmembrane region" description="Helical" evidence="13">
    <location>
        <begin position="193"/>
        <end position="216"/>
    </location>
</feature>
<dbReference type="InterPro" id="IPR018764">
    <property type="entry name" value="RskA_C"/>
</dbReference>
<evidence type="ECO:0000313" key="15">
    <source>
        <dbReference type="EMBL" id="SKC42868.1"/>
    </source>
</evidence>
<dbReference type="PANTHER" id="PTHR37461:SF1">
    <property type="entry name" value="ANTI-SIGMA-K FACTOR RSKA"/>
    <property type="match status" value="1"/>
</dbReference>
<evidence type="ECO:0000256" key="3">
    <source>
        <dbReference type="ARBA" id="ARBA00022475"/>
    </source>
</evidence>
<keyword evidence="5 13" id="KW-1133">Transmembrane helix</keyword>
<feature type="coiled-coil region" evidence="11">
    <location>
        <begin position="28"/>
        <end position="55"/>
    </location>
</feature>
<dbReference type="GO" id="GO:0016989">
    <property type="term" value="F:sigma factor antagonist activity"/>
    <property type="evidence" value="ECO:0007669"/>
    <property type="project" value="TreeGrafter"/>
</dbReference>
<comment type="subcellular location">
    <subcellularLocation>
        <location evidence="2">Cell membrane</location>
    </subcellularLocation>
    <subcellularLocation>
        <location evidence="1">Membrane</location>
        <topology evidence="1">Single-pass membrane protein</topology>
    </subcellularLocation>
</comment>
<dbReference type="Pfam" id="PF10099">
    <property type="entry name" value="RskA_C"/>
    <property type="match status" value="1"/>
</dbReference>
<organism evidence="15 16">
    <name type="scientific">Okibacterium fritillariae</name>
    <dbReference type="NCBI Taxonomy" id="123320"/>
    <lineage>
        <taxon>Bacteria</taxon>
        <taxon>Bacillati</taxon>
        <taxon>Actinomycetota</taxon>
        <taxon>Actinomycetes</taxon>
        <taxon>Micrococcales</taxon>
        <taxon>Microbacteriaceae</taxon>
        <taxon>Okibacterium</taxon>
    </lineage>
</organism>
<dbReference type="PANTHER" id="PTHR37461">
    <property type="entry name" value="ANTI-SIGMA-K FACTOR RSKA"/>
    <property type="match status" value="1"/>
</dbReference>
<accession>A0A1T5IV70</accession>
<evidence type="ECO:0000256" key="2">
    <source>
        <dbReference type="ARBA" id="ARBA00004236"/>
    </source>
</evidence>
<keyword evidence="7 13" id="KW-0472">Membrane</keyword>
<dbReference type="OrthoDB" id="153510at2"/>
<name>A0A1T5IV70_9MICO</name>
<dbReference type="STRING" id="123320.SAMN06309945_0873"/>
<keyword evidence="11" id="KW-0175">Coiled coil</keyword>
<reference evidence="15 16" key="1">
    <citation type="submission" date="2017-02" db="EMBL/GenBank/DDBJ databases">
        <authorList>
            <person name="Peterson S.W."/>
        </authorList>
    </citation>
    <scope>NUCLEOTIDE SEQUENCE [LARGE SCALE GENOMIC DNA]</scope>
    <source>
        <strain evidence="15 16">VKM Ac-2059</strain>
    </source>
</reference>
<keyword evidence="3" id="KW-1003">Cell membrane</keyword>
<sequence>MTDNDNDLSLLAGAYALGALNADDAHRYEEYLAQREEARTEATQLEDTAARLGLASLEVQPTPALKSNLMALIAVTPQLPAIAPEDAPADGSAQQVSSSAQKRESDGSAVTPQVVQASDAAATDSAPDNAAIAPVRPLHAAGSPQSAPEGRSTSAQAAGQSGASGSTASRPTAARPASSAQSKAQARWFQKPVAFLAAAAAVVAVFLGASSLTGMLNNGNQVQQALALASINAQPDVQRSTVPLTANDDGGESSTATLVWSENIGQSVLLVNGLEQLPDDKVYELWYIDGEGSPISAGLFTIPDSGHTYSVLDGEMTAGATVGVTVEPAGGSKQPTTQPVIAIPTA</sequence>
<evidence type="ECO:0000313" key="16">
    <source>
        <dbReference type="Proteomes" id="UP000190857"/>
    </source>
</evidence>
<evidence type="ECO:0000256" key="10">
    <source>
        <dbReference type="ARBA" id="ARBA00030803"/>
    </source>
</evidence>
<dbReference type="RefSeq" id="WP_079727032.1">
    <property type="nucleotide sequence ID" value="NZ_FUZP01000001.1"/>
</dbReference>
<evidence type="ECO:0000256" key="12">
    <source>
        <dbReference type="SAM" id="MobiDB-lite"/>
    </source>
</evidence>
<dbReference type="InterPro" id="IPR041916">
    <property type="entry name" value="Anti_sigma_zinc_sf"/>
</dbReference>
<dbReference type="AlphaFoldDB" id="A0A1T5IV70"/>
<feature type="domain" description="Anti-sigma K factor RskA C-terminal" evidence="14">
    <location>
        <begin position="195"/>
        <end position="340"/>
    </location>
</feature>
<keyword evidence="6" id="KW-0805">Transcription regulation</keyword>
<keyword evidence="4 13" id="KW-0812">Transmembrane</keyword>
<feature type="compositionally biased region" description="Low complexity" evidence="12">
    <location>
        <begin position="150"/>
        <end position="179"/>
    </location>
</feature>
<dbReference type="Gene3D" id="1.10.10.1320">
    <property type="entry name" value="Anti-sigma factor, zinc-finger domain"/>
    <property type="match status" value="1"/>
</dbReference>
<dbReference type="GO" id="GO:0005886">
    <property type="term" value="C:plasma membrane"/>
    <property type="evidence" value="ECO:0007669"/>
    <property type="project" value="UniProtKB-SubCell"/>
</dbReference>
<keyword evidence="16" id="KW-1185">Reference proteome</keyword>
<feature type="region of interest" description="Disordered" evidence="12">
    <location>
        <begin position="139"/>
        <end position="179"/>
    </location>
</feature>
<evidence type="ECO:0000256" key="1">
    <source>
        <dbReference type="ARBA" id="ARBA00004167"/>
    </source>
</evidence>
<evidence type="ECO:0000256" key="9">
    <source>
        <dbReference type="ARBA" id="ARBA00029829"/>
    </source>
</evidence>
<evidence type="ECO:0000256" key="7">
    <source>
        <dbReference type="ARBA" id="ARBA00023136"/>
    </source>
</evidence>
<gene>
    <name evidence="15" type="ORF">SAMN06309945_0873</name>
</gene>
<proteinExistence type="predicted"/>
<dbReference type="GO" id="GO:0006417">
    <property type="term" value="P:regulation of translation"/>
    <property type="evidence" value="ECO:0007669"/>
    <property type="project" value="TreeGrafter"/>
</dbReference>
<protein>
    <recommendedName>
        <fullName evidence="10">Regulator of SigK</fullName>
    </recommendedName>
    <alternativeName>
        <fullName evidence="9">Sigma-K anti-sigma factor RskA</fullName>
    </alternativeName>
</protein>
<evidence type="ECO:0000256" key="11">
    <source>
        <dbReference type="SAM" id="Coils"/>
    </source>
</evidence>
<evidence type="ECO:0000256" key="8">
    <source>
        <dbReference type="ARBA" id="ARBA00023163"/>
    </source>
</evidence>
<dbReference type="InterPro" id="IPR051474">
    <property type="entry name" value="Anti-sigma-K/W_factor"/>
</dbReference>
<keyword evidence="8" id="KW-0804">Transcription</keyword>
<evidence type="ECO:0000259" key="14">
    <source>
        <dbReference type="Pfam" id="PF10099"/>
    </source>
</evidence>